<evidence type="ECO:0000256" key="3">
    <source>
        <dbReference type="ARBA" id="ARBA00022801"/>
    </source>
</evidence>
<keyword evidence="6" id="KW-0472">Membrane</keyword>
<accession>A0A955IWE4</accession>
<reference evidence="8" key="1">
    <citation type="submission" date="2020-04" db="EMBL/GenBank/DDBJ databases">
        <authorList>
            <person name="Zhang T."/>
        </authorList>
    </citation>
    <scope>NUCLEOTIDE SEQUENCE</scope>
    <source>
        <strain evidence="8">HKST-UBA80</strain>
    </source>
</reference>
<dbReference type="AlphaFoldDB" id="A0A955IWE4"/>
<evidence type="ECO:0000256" key="6">
    <source>
        <dbReference type="SAM" id="Phobius"/>
    </source>
</evidence>
<feature type="transmembrane region" description="Helical" evidence="6">
    <location>
        <begin position="50"/>
        <end position="72"/>
    </location>
</feature>
<name>A0A955IWE4_UNCKA</name>
<dbReference type="InterPro" id="IPR029060">
    <property type="entry name" value="PIN-like_dom_sf"/>
</dbReference>
<evidence type="ECO:0000256" key="4">
    <source>
        <dbReference type="ARBA" id="ARBA00022842"/>
    </source>
</evidence>
<dbReference type="InterPro" id="IPR002792">
    <property type="entry name" value="TRAM_dom"/>
</dbReference>
<keyword evidence="2" id="KW-0540">Nuclease</keyword>
<protein>
    <submittedName>
        <fullName evidence="8">TRAM domain-containing protein</fullName>
    </submittedName>
</protein>
<keyword evidence="4" id="KW-0460">Magnesium</keyword>
<dbReference type="PANTHER" id="PTHR11603:SF147">
    <property type="entry name" value="MEMBRANE PROTEIN"/>
    <property type="match status" value="1"/>
</dbReference>
<keyword evidence="3" id="KW-0378">Hydrolase</keyword>
<dbReference type="Gene3D" id="3.40.50.1010">
    <property type="entry name" value="5'-nuclease"/>
    <property type="match status" value="1"/>
</dbReference>
<comment type="cofactor">
    <cofactor evidence="1">
        <name>Mg(2+)</name>
        <dbReference type="ChEBI" id="CHEBI:18420"/>
    </cofactor>
</comment>
<dbReference type="Proteomes" id="UP000714817">
    <property type="component" value="Unassembled WGS sequence"/>
</dbReference>
<comment type="caution">
    <text evidence="8">The sequence shown here is derived from an EMBL/GenBank/DDBJ whole genome shotgun (WGS) entry which is preliminary data.</text>
</comment>
<dbReference type="InterPro" id="IPR052041">
    <property type="entry name" value="Nucleic_acid_metab_PIN/TRAM"/>
</dbReference>
<reference evidence="8" key="2">
    <citation type="journal article" date="2021" name="Microbiome">
        <title>Successional dynamics and alternative stable states in a saline activated sludge microbial community over 9 years.</title>
        <authorList>
            <person name="Wang Y."/>
            <person name="Ye J."/>
            <person name="Ju F."/>
            <person name="Liu L."/>
            <person name="Boyd J.A."/>
            <person name="Deng Y."/>
            <person name="Parks D.H."/>
            <person name="Jiang X."/>
            <person name="Yin X."/>
            <person name="Woodcroft B.J."/>
            <person name="Tyson G.W."/>
            <person name="Hugenholtz P."/>
            <person name="Polz M.F."/>
            <person name="Zhang T."/>
        </authorList>
    </citation>
    <scope>NUCLEOTIDE SEQUENCE</scope>
    <source>
        <strain evidence="8">HKST-UBA80</strain>
    </source>
</reference>
<feature type="transmembrane region" description="Helical" evidence="6">
    <location>
        <begin position="21"/>
        <end position="44"/>
    </location>
</feature>
<dbReference type="SUPFAM" id="SSF88723">
    <property type="entry name" value="PIN domain-like"/>
    <property type="match status" value="1"/>
</dbReference>
<keyword evidence="6" id="KW-0812">Transmembrane</keyword>
<evidence type="ECO:0000256" key="1">
    <source>
        <dbReference type="ARBA" id="ARBA00001946"/>
    </source>
</evidence>
<evidence type="ECO:0000259" key="7">
    <source>
        <dbReference type="PROSITE" id="PS50926"/>
    </source>
</evidence>
<dbReference type="EMBL" id="JAGQNY010000019">
    <property type="protein sequence ID" value="MCA9302449.1"/>
    <property type="molecule type" value="Genomic_DNA"/>
</dbReference>
<evidence type="ECO:0000313" key="9">
    <source>
        <dbReference type="Proteomes" id="UP000714817"/>
    </source>
</evidence>
<feature type="compositionally biased region" description="Basic residues" evidence="5">
    <location>
        <begin position="113"/>
        <end position="123"/>
    </location>
</feature>
<evidence type="ECO:0000256" key="5">
    <source>
        <dbReference type="SAM" id="MobiDB-lite"/>
    </source>
</evidence>
<gene>
    <name evidence="8" type="ORF">KDA10_03795</name>
</gene>
<dbReference type="GO" id="GO:0016787">
    <property type="term" value="F:hydrolase activity"/>
    <property type="evidence" value="ECO:0007669"/>
    <property type="project" value="UniProtKB-KW"/>
</dbReference>
<evidence type="ECO:0000313" key="8">
    <source>
        <dbReference type="EMBL" id="MCA9302449.1"/>
    </source>
</evidence>
<proteinExistence type="predicted"/>
<feature type="domain" description="TRAM" evidence="7">
    <location>
        <begin position="261"/>
        <end position="322"/>
    </location>
</feature>
<dbReference type="PROSITE" id="PS50926">
    <property type="entry name" value="TRAM"/>
    <property type="match status" value="1"/>
</dbReference>
<dbReference type="GO" id="GO:0004518">
    <property type="term" value="F:nuclease activity"/>
    <property type="evidence" value="ECO:0007669"/>
    <property type="project" value="UniProtKB-KW"/>
</dbReference>
<keyword evidence="6" id="KW-1133">Transmembrane helix</keyword>
<feature type="region of interest" description="Disordered" evidence="5">
    <location>
        <begin position="113"/>
        <end position="132"/>
    </location>
</feature>
<dbReference type="CDD" id="cd09877">
    <property type="entry name" value="PIN_YacL-like"/>
    <property type="match status" value="1"/>
</dbReference>
<dbReference type="Pfam" id="PF01938">
    <property type="entry name" value="TRAM"/>
    <property type="match status" value="1"/>
</dbReference>
<organism evidence="8 9">
    <name type="scientific">candidate division WWE3 bacterium</name>
    <dbReference type="NCBI Taxonomy" id="2053526"/>
    <lineage>
        <taxon>Bacteria</taxon>
        <taxon>Katanobacteria</taxon>
    </lineage>
</organism>
<evidence type="ECO:0000256" key="2">
    <source>
        <dbReference type="ARBA" id="ARBA00022722"/>
    </source>
</evidence>
<dbReference type="PANTHER" id="PTHR11603">
    <property type="entry name" value="AAA FAMILY ATPASE"/>
    <property type="match status" value="1"/>
</dbReference>
<sequence>MSPLIKLSEITKRRGKRGLKFIVRFTIGSAFFIVCLNFSNSVFFNENPLFGVNFLAEVVISSVGALIGFFLIPDYFFKLRRWIEQLVSKIVFELVSDFWNQYNQKMEMTRKNRAMNAKKKKNKQSNQKEADKVRGGTLLDTSVLIDGRILNIAKSGFITGLLVVHKSVISELQLLADSEDVMKRKKGRRGLDALNELKKYTKVAVIRQNYKTNKVDDVLVAAASECRLKIMTLDFNLKKIAEVQNIKVLNINELVEAVKPDYIPGDTLSIKIVQEGKEKDQGVGYLDDGTMVVVSNSSDMVGSVVEVEVSKLIQTAAGKMVFCDKIK</sequence>